<dbReference type="SUPFAM" id="SSF159594">
    <property type="entry name" value="XCC0632-like"/>
    <property type="match status" value="1"/>
</dbReference>
<evidence type="ECO:0000313" key="6">
    <source>
        <dbReference type="Proteomes" id="UP000255110"/>
    </source>
</evidence>
<evidence type="ECO:0000313" key="4">
    <source>
        <dbReference type="EMBL" id="STY22526.1"/>
    </source>
</evidence>
<sequence>MMKKLTVFLVSLSAVLLSACSAVKVSVKNQYQLSAFSTKQLAKKPMPITLLVTAPEAAAGYQTEQMLYTKKPFEIEPFAKNAWANPPADMLYPLILQSLQRTNLFEAVTSNAYTLGVDYRLDTQLLALEQNFLKKPSVIEFSVKMVLTHVSDNRVLASRIINLQIPCPSDTPYGGVIAANKATQLFTASLARFVVAHVQTKEH</sequence>
<dbReference type="Proteomes" id="UP000054820">
    <property type="component" value="Unassembled WGS sequence"/>
</dbReference>
<dbReference type="EMBL" id="UGOY01000001">
    <property type="protein sequence ID" value="STY22526.1"/>
    <property type="molecule type" value="Genomic_DNA"/>
</dbReference>
<dbReference type="Gene3D" id="3.40.50.10610">
    <property type="entry name" value="ABC-type transport auxiliary lipoprotein component"/>
    <property type="match status" value="1"/>
</dbReference>
<feature type="signal peptide" evidence="1">
    <location>
        <begin position="1"/>
        <end position="19"/>
    </location>
</feature>
<accession>A0A378L6S8</accession>
<dbReference type="AlphaFoldDB" id="A0A378L6S8"/>
<evidence type="ECO:0000256" key="1">
    <source>
        <dbReference type="SAM" id="SignalP"/>
    </source>
</evidence>
<name>A0A378L6S8_9GAMM</name>
<evidence type="ECO:0000313" key="5">
    <source>
        <dbReference type="Proteomes" id="UP000054820"/>
    </source>
</evidence>
<evidence type="ECO:0000259" key="2">
    <source>
        <dbReference type="Pfam" id="PF03886"/>
    </source>
</evidence>
<keyword evidence="1" id="KW-0732">Signal</keyword>
<keyword evidence="5" id="KW-1185">Reference proteome</keyword>
<organism evidence="4 6">
    <name type="scientific">Legionella steigerwaltii</name>
    <dbReference type="NCBI Taxonomy" id="460"/>
    <lineage>
        <taxon>Bacteria</taxon>
        <taxon>Pseudomonadati</taxon>
        <taxon>Pseudomonadota</taxon>
        <taxon>Gammaproteobacteria</taxon>
        <taxon>Legionellales</taxon>
        <taxon>Legionellaceae</taxon>
        <taxon>Legionella</taxon>
    </lineage>
</organism>
<dbReference type="Pfam" id="PF03886">
    <property type="entry name" value="ABC_trans_aux"/>
    <property type="match status" value="1"/>
</dbReference>
<evidence type="ECO:0000313" key="3">
    <source>
        <dbReference type="EMBL" id="KTD80634.1"/>
    </source>
</evidence>
<reference evidence="3 5" key="1">
    <citation type="submission" date="2015-11" db="EMBL/GenBank/DDBJ databases">
        <title>Genomic analysis of 38 Legionella species identifies large and diverse effector repertoires.</title>
        <authorList>
            <person name="Burstein D."/>
            <person name="Amaro F."/>
            <person name="Zusman T."/>
            <person name="Lifshitz Z."/>
            <person name="Cohen O."/>
            <person name="Gilbert J.A."/>
            <person name="Pupko T."/>
            <person name="Shuman H.A."/>
            <person name="Segal G."/>
        </authorList>
    </citation>
    <scope>NUCLEOTIDE SEQUENCE [LARGE SCALE GENOMIC DNA]</scope>
    <source>
        <strain evidence="3 5">SC-18-C9</strain>
    </source>
</reference>
<protein>
    <submittedName>
        <fullName evidence="4">ABC transporter auxiliary component</fullName>
    </submittedName>
    <submittedName>
        <fullName evidence="3">Transport protein</fullName>
    </submittedName>
</protein>
<dbReference type="Proteomes" id="UP000255110">
    <property type="component" value="Unassembled WGS sequence"/>
</dbReference>
<proteinExistence type="predicted"/>
<dbReference type="PROSITE" id="PS51257">
    <property type="entry name" value="PROKAR_LIPOPROTEIN"/>
    <property type="match status" value="1"/>
</dbReference>
<feature type="domain" description="ABC-type transport auxiliary lipoprotein component" evidence="2">
    <location>
        <begin position="31"/>
        <end position="191"/>
    </location>
</feature>
<gene>
    <name evidence="3" type="ORF">Lstg_0470</name>
    <name evidence="4" type="ORF">NCTC11991_01114</name>
</gene>
<dbReference type="STRING" id="460.Lstg_0470"/>
<dbReference type="EMBL" id="LNYZ01000002">
    <property type="protein sequence ID" value="KTD80634.1"/>
    <property type="molecule type" value="Genomic_DNA"/>
</dbReference>
<dbReference type="InterPro" id="IPR005586">
    <property type="entry name" value="ABC_trans_aux"/>
</dbReference>
<feature type="chain" id="PRO_5016690752" evidence="1">
    <location>
        <begin position="20"/>
        <end position="203"/>
    </location>
</feature>
<reference evidence="4 6" key="2">
    <citation type="submission" date="2018-06" db="EMBL/GenBank/DDBJ databases">
        <authorList>
            <consortium name="Pathogen Informatics"/>
            <person name="Doyle S."/>
        </authorList>
    </citation>
    <scope>NUCLEOTIDE SEQUENCE [LARGE SCALE GENOMIC DNA]</scope>
    <source>
        <strain evidence="4 6">NCTC11991</strain>
    </source>
</reference>